<comment type="function">
    <text evidence="7 9">Binds 23S rRNA and is also seen to make contacts with the A and possibly P site tRNAs.</text>
</comment>
<dbReference type="InterPro" id="IPR016180">
    <property type="entry name" value="Ribosomal_uL16_dom"/>
</dbReference>
<evidence type="ECO:0000256" key="2">
    <source>
        <dbReference type="ARBA" id="ARBA00022555"/>
    </source>
</evidence>
<dbReference type="Proteomes" id="UP001403385">
    <property type="component" value="Unassembled WGS sequence"/>
</dbReference>
<evidence type="ECO:0000256" key="3">
    <source>
        <dbReference type="ARBA" id="ARBA00022730"/>
    </source>
</evidence>
<evidence type="ECO:0000256" key="5">
    <source>
        <dbReference type="ARBA" id="ARBA00023274"/>
    </source>
</evidence>
<dbReference type="Gene3D" id="3.90.1170.10">
    <property type="entry name" value="Ribosomal protein L10e/L16"/>
    <property type="match status" value="1"/>
</dbReference>
<dbReference type="GO" id="GO:0019843">
    <property type="term" value="F:rRNA binding"/>
    <property type="evidence" value="ECO:0007669"/>
    <property type="project" value="UniProtKB-UniRule"/>
</dbReference>
<dbReference type="InterPro" id="IPR036920">
    <property type="entry name" value="Ribosomal_uL16_sf"/>
</dbReference>
<dbReference type="RefSeq" id="WP_346819316.1">
    <property type="nucleotide sequence ID" value="NZ_JBDKWZ010000001.1"/>
</dbReference>
<dbReference type="PANTHER" id="PTHR12220">
    <property type="entry name" value="50S/60S RIBOSOMAL PROTEIN L16"/>
    <property type="match status" value="1"/>
</dbReference>
<dbReference type="Pfam" id="PF00252">
    <property type="entry name" value="Ribosomal_L16"/>
    <property type="match status" value="1"/>
</dbReference>
<dbReference type="PANTHER" id="PTHR12220:SF13">
    <property type="entry name" value="LARGE RIBOSOMAL SUBUNIT PROTEIN UL16M"/>
    <property type="match status" value="1"/>
</dbReference>
<dbReference type="NCBIfam" id="TIGR01164">
    <property type="entry name" value="rplP_bact"/>
    <property type="match status" value="1"/>
</dbReference>
<organism evidence="10 11">
    <name type="scientific">Rapidithrix thailandica</name>
    <dbReference type="NCBI Taxonomy" id="413964"/>
    <lineage>
        <taxon>Bacteria</taxon>
        <taxon>Pseudomonadati</taxon>
        <taxon>Bacteroidota</taxon>
        <taxon>Cytophagia</taxon>
        <taxon>Cytophagales</taxon>
        <taxon>Flammeovirgaceae</taxon>
        <taxon>Rapidithrix</taxon>
    </lineage>
</organism>
<evidence type="ECO:0000256" key="4">
    <source>
        <dbReference type="ARBA" id="ARBA00022980"/>
    </source>
</evidence>
<evidence type="ECO:0000256" key="6">
    <source>
        <dbReference type="ARBA" id="ARBA00035198"/>
    </source>
</evidence>
<evidence type="ECO:0000313" key="11">
    <source>
        <dbReference type="Proteomes" id="UP001403385"/>
    </source>
</evidence>
<comment type="subunit">
    <text evidence="7 9">Part of the 50S ribosomal subunit.</text>
</comment>
<dbReference type="PROSITE" id="PS00586">
    <property type="entry name" value="RIBOSOMAL_L16_1"/>
    <property type="match status" value="1"/>
</dbReference>
<dbReference type="InterPro" id="IPR000114">
    <property type="entry name" value="Ribosomal_uL16_bact-type"/>
</dbReference>
<keyword evidence="2 7" id="KW-0820">tRNA-binding</keyword>
<dbReference type="FunFam" id="3.90.1170.10:FF:000001">
    <property type="entry name" value="50S ribosomal protein L16"/>
    <property type="match status" value="1"/>
</dbReference>
<keyword evidence="5 7" id="KW-0687">Ribonucleoprotein</keyword>
<dbReference type="SUPFAM" id="SSF54686">
    <property type="entry name" value="Ribosomal protein L16p/L10e"/>
    <property type="match status" value="1"/>
</dbReference>
<dbReference type="GO" id="GO:0003735">
    <property type="term" value="F:structural constituent of ribosome"/>
    <property type="evidence" value="ECO:0007669"/>
    <property type="project" value="InterPro"/>
</dbReference>
<keyword evidence="3 7" id="KW-0699">rRNA-binding</keyword>
<dbReference type="PROSITE" id="PS00701">
    <property type="entry name" value="RIBOSOMAL_L16_2"/>
    <property type="match status" value="1"/>
</dbReference>
<dbReference type="HAMAP" id="MF_01342">
    <property type="entry name" value="Ribosomal_uL16"/>
    <property type="match status" value="1"/>
</dbReference>
<evidence type="ECO:0000256" key="1">
    <source>
        <dbReference type="ARBA" id="ARBA00008931"/>
    </source>
</evidence>
<accession>A0AAW9S460</accession>
<dbReference type="PRINTS" id="PR00060">
    <property type="entry name" value="RIBOSOMALL16"/>
</dbReference>
<evidence type="ECO:0000256" key="7">
    <source>
        <dbReference type="HAMAP-Rule" id="MF_01342"/>
    </source>
</evidence>
<dbReference type="GO" id="GO:0006412">
    <property type="term" value="P:translation"/>
    <property type="evidence" value="ECO:0007669"/>
    <property type="project" value="UniProtKB-UniRule"/>
</dbReference>
<dbReference type="InterPro" id="IPR020798">
    <property type="entry name" value="Ribosomal_uL16_CS"/>
</dbReference>
<dbReference type="EMBL" id="JBDKWZ010000001">
    <property type="protein sequence ID" value="MEN7546530.1"/>
    <property type="molecule type" value="Genomic_DNA"/>
</dbReference>
<dbReference type="InterPro" id="IPR047873">
    <property type="entry name" value="Ribosomal_uL16"/>
</dbReference>
<protein>
    <recommendedName>
        <fullName evidence="6 7">Large ribosomal subunit protein uL16</fullName>
    </recommendedName>
</protein>
<keyword evidence="11" id="KW-1185">Reference proteome</keyword>
<dbReference type="GO" id="GO:0022625">
    <property type="term" value="C:cytosolic large ribosomal subunit"/>
    <property type="evidence" value="ECO:0007669"/>
    <property type="project" value="TreeGrafter"/>
</dbReference>
<dbReference type="CDD" id="cd01433">
    <property type="entry name" value="Ribosomal_L16_L10e"/>
    <property type="match status" value="1"/>
</dbReference>
<sequence>MLQPKRTKFRKRQKGRVKGIAQRGHTVAFGSFGIKALEPGWITSRQIEAARIALNRYMKREGQVWIRIFPDKPVTKKPAEVRMGKGKGSPEYWVATVRPGTILFESDGVSKEIAMESMRLAAQKLPIKTKFVVRRDYIG</sequence>
<dbReference type="GO" id="GO:0000049">
    <property type="term" value="F:tRNA binding"/>
    <property type="evidence" value="ECO:0007669"/>
    <property type="project" value="UniProtKB-KW"/>
</dbReference>
<comment type="similarity">
    <text evidence="1 7 8">Belongs to the universal ribosomal protein uL16 family.</text>
</comment>
<name>A0AAW9S460_9BACT</name>
<evidence type="ECO:0000313" key="10">
    <source>
        <dbReference type="EMBL" id="MEN7546530.1"/>
    </source>
</evidence>
<keyword evidence="4 7" id="KW-0689">Ribosomal protein</keyword>
<dbReference type="AlphaFoldDB" id="A0AAW9S460"/>
<evidence type="ECO:0000256" key="9">
    <source>
        <dbReference type="RuleBase" id="RU004414"/>
    </source>
</evidence>
<proteinExistence type="inferred from homology"/>
<evidence type="ECO:0000256" key="8">
    <source>
        <dbReference type="RuleBase" id="RU004413"/>
    </source>
</evidence>
<reference evidence="10 11" key="1">
    <citation type="submission" date="2024-04" db="EMBL/GenBank/DDBJ databases">
        <title>Novel genus in family Flammeovirgaceae.</title>
        <authorList>
            <person name="Nguyen T.H."/>
            <person name="Vuong T.Q."/>
            <person name="Le H."/>
            <person name="Kim S.-G."/>
        </authorList>
    </citation>
    <scope>NUCLEOTIDE SEQUENCE [LARGE SCALE GENOMIC DNA]</scope>
    <source>
        <strain evidence="10 11">JCM 23209</strain>
    </source>
</reference>
<comment type="caution">
    <text evidence="10">The sequence shown here is derived from an EMBL/GenBank/DDBJ whole genome shotgun (WGS) entry which is preliminary data.</text>
</comment>
<keyword evidence="7 9" id="KW-0694">RNA-binding</keyword>
<gene>
    <name evidence="7 10" type="primary">rplP</name>
    <name evidence="10" type="ORF">AAG747_01335</name>
</gene>